<dbReference type="InterPro" id="IPR036576">
    <property type="entry name" value="WRKY_dom_sf"/>
</dbReference>
<dbReference type="GO" id="GO:0005634">
    <property type="term" value="C:nucleus"/>
    <property type="evidence" value="ECO:0007669"/>
    <property type="project" value="UniProtKB-SubCell"/>
</dbReference>
<feature type="domain" description="WRKY" evidence="6">
    <location>
        <begin position="72"/>
        <end position="137"/>
    </location>
</feature>
<gene>
    <name evidence="7" type="primary">WRKY10</name>
</gene>
<evidence type="ECO:0000259" key="6">
    <source>
        <dbReference type="PROSITE" id="PS50811"/>
    </source>
</evidence>
<dbReference type="PANTHER" id="PTHR31221:SF112">
    <property type="entry name" value="WRKY TRANSCRIPTION FACTOR 50-RELATED"/>
    <property type="match status" value="1"/>
</dbReference>
<name>A0A894TLU8_LILRE</name>
<evidence type="ECO:0000256" key="4">
    <source>
        <dbReference type="ARBA" id="ARBA00023163"/>
    </source>
</evidence>
<dbReference type="EMBL" id="MW125555">
    <property type="protein sequence ID" value="QRX38907.1"/>
    <property type="molecule type" value="mRNA"/>
</dbReference>
<dbReference type="SMART" id="SM00774">
    <property type="entry name" value="WRKY"/>
    <property type="match status" value="1"/>
</dbReference>
<keyword evidence="2" id="KW-0805">Transcription regulation</keyword>
<dbReference type="FunFam" id="2.20.25.80:FF:000003">
    <property type="entry name" value="WRKY transcription factor 57"/>
    <property type="match status" value="1"/>
</dbReference>
<dbReference type="PROSITE" id="PS50811">
    <property type="entry name" value="WRKY"/>
    <property type="match status" value="1"/>
</dbReference>
<evidence type="ECO:0000313" key="7">
    <source>
        <dbReference type="EMBL" id="QRX38907.1"/>
    </source>
</evidence>
<dbReference type="GO" id="GO:0043565">
    <property type="term" value="F:sequence-specific DNA binding"/>
    <property type="evidence" value="ECO:0007669"/>
    <property type="project" value="InterPro"/>
</dbReference>
<dbReference type="Gene3D" id="2.20.25.80">
    <property type="entry name" value="WRKY domain"/>
    <property type="match status" value="1"/>
</dbReference>
<dbReference type="AlphaFoldDB" id="A0A894TLU8"/>
<comment type="subcellular location">
    <subcellularLocation>
        <location evidence="1">Nucleus</location>
    </subcellularLocation>
</comment>
<dbReference type="InterPro" id="IPR044810">
    <property type="entry name" value="WRKY_plant"/>
</dbReference>
<proteinExistence type="evidence at transcript level"/>
<accession>A0A894TLU8</accession>
<dbReference type="InterPro" id="IPR003657">
    <property type="entry name" value="WRKY_dom"/>
</dbReference>
<evidence type="ECO:0000256" key="5">
    <source>
        <dbReference type="ARBA" id="ARBA00023242"/>
    </source>
</evidence>
<dbReference type="SUPFAM" id="SSF118290">
    <property type="entry name" value="WRKY DNA-binding domain"/>
    <property type="match status" value="1"/>
</dbReference>
<dbReference type="GO" id="GO:0003700">
    <property type="term" value="F:DNA-binding transcription factor activity"/>
    <property type="evidence" value="ECO:0007669"/>
    <property type="project" value="InterPro"/>
</dbReference>
<evidence type="ECO:0000256" key="3">
    <source>
        <dbReference type="ARBA" id="ARBA00023125"/>
    </source>
</evidence>
<organism evidence="7">
    <name type="scientific">Lilium regale</name>
    <name type="common">Regal lily</name>
    <dbReference type="NCBI Taxonomy" id="82328"/>
    <lineage>
        <taxon>Eukaryota</taxon>
        <taxon>Viridiplantae</taxon>
        <taxon>Streptophyta</taxon>
        <taxon>Embryophyta</taxon>
        <taxon>Tracheophyta</taxon>
        <taxon>Spermatophyta</taxon>
        <taxon>Magnoliopsida</taxon>
        <taxon>Liliopsida</taxon>
        <taxon>Liliales</taxon>
        <taxon>Liliaceae</taxon>
        <taxon>Lilium</taxon>
    </lineage>
</organism>
<reference evidence="7" key="1">
    <citation type="journal article" date="2021" name="Phytopathology">
        <title>WRKY transcription factors actively respond to Fusarium oxysporum in Lilium regale Wilson.</title>
        <authorList>
            <person name="Li S."/>
            <person name="Liu G."/>
            <person name="Pu L."/>
            <person name="Liu X."/>
            <person name="Wang Z."/>
            <person name="Zhao Q."/>
            <person name="Chen H."/>
            <person name="Ge F."/>
            <person name="Liu D."/>
        </authorList>
    </citation>
    <scope>NUCLEOTIDE SEQUENCE</scope>
    <source>
        <tissue evidence="7">Roots</tissue>
    </source>
</reference>
<protein>
    <submittedName>
        <fullName evidence="7">Transcription factor WRKY10</fullName>
    </submittedName>
</protein>
<keyword evidence="3" id="KW-0238">DNA-binding</keyword>
<dbReference type="PANTHER" id="PTHR31221">
    <property type="entry name" value="WRKY TRANSCRIPTION FACTOR PROTEIN 1-RELATED"/>
    <property type="match status" value="1"/>
</dbReference>
<keyword evidence="4" id="KW-0804">Transcription</keyword>
<sequence>MFSYHSQQTSAFDISVPFDITDCVTLDDGPLIEFPPIAQRSIPNLPCSSSSRVEVEKEKAGENHRIAFRTRSEVDIMDDGYKWRKYGKKTVKNSPNPRNYYRCSTDGCSVKKRVERARDDPSYVITTYEGTHNHTSPSVVYYTAQDDDSGRFFVSGCQDLPQSS</sequence>
<evidence type="ECO:0000256" key="1">
    <source>
        <dbReference type="ARBA" id="ARBA00004123"/>
    </source>
</evidence>
<dbReference type="Pfam" id="PF03106">
    <property type="entry name" value="WRKY"/>
    <property type="match status" value="1"/>
</dbReference>
<keyword evidence="5" id="KW-0539">Nucleus</keyword>
<evidence type="ECO:0000256" key="2">
    <source>
        <dbReference type="ARBA" id="ARBA00023015"/>
    </source>
</evidence>